<evidence type="ECO:0000313" key="4">
    <source>
        <dbReference type="Proteomes" id="UP000192596"/>
    </source>
</evidence>
<dbReference type="AlphaFoldDB" id="A0A1V8SVH7"/>
<proteinExistence type="predicted"/>
<evidence type="ECO:0000256" key="2">
    <source>
        <dbReference type="SAM" id="SignalP"/>
    </source>
</evidence>
<organism evidence="3 4">
    <name type="scientific">Cryoendolithus antarcticus</name>
    <dbReference type="NCBI Taxonomy" id="1507870"/>
    <lineage>
        <taxon>Eukaryota</taxon>
        <taxon>Fungi</taxon>
        <taxon>Dikarya</taxon>
        <taxon>Ascomycota</taxon>
        <taxon>Pezizomycotina</taxon>
        <taxon>Dothideomycetes</taxon>
        <taxon>Dothideomycetidae</taxon>
        <taxon>Cladosporiales</taxon>
        <taxon>Cladosporiaceae</taxon>
        <taxon>Cryoendolithus</taxon>
    </lineage>
</organism>
<dbReference type="Proteomes" id="UP000192596">
    <property type="component" value="Unassembled WGS sequence"/>
</dbReference>
<feature type="chain" id="PRO_5012709273" evidence="2">
    <location>
        <begin position="23"/>
        <end position="258"/>
    </location>
</feature>
<reference evidence="4" key="1">
    <citation type="submission" date="2017-03" db="EMBL/GenBank/DDBJ databases">
        <title>Genomes of endolithic fungi from Antarctica.</title>
        <authorList>
            <person name="Coleine C."/>
            <person name="Masonjones S."/>
            <person name="Stajich J.E."/>
        </authorList>
    </citation>
    <scope>NUCLEOTIDE SEQUENCE [LARGE SCALE GENOMIC DNA]</scope>
    <source>
        <strain evidence="4">CCFEE 5527</strain>
    </source>
</reference>
<comment type="caution">
    <text evidence="3">The sequence shown here is derived from an EMBL/GenBank/DDBJ whole genome shotgun (WGS) entry which is preliminary data.</text>
</comment>
<protein>
    <submittedName>
        <fullName evidence="3">Uncharacterized protein</fullName>
    </submittedName>
</protein>
<keyword evidence="2" id="KW-0732">Signal</keyword>
<dbReference type="InParanoid" id="A0A1V8SVH7"/>
<evidence type="ECO:0000256" key="1">
    <source>
        <dbReference type="SAM" id="MobiDB-lite"/>
    </source>
</evidence>
<keyword evidence="4" id="KW-1185">Reference proteome</keyword>
<dbReference type="EMBL" id="NAJO01000025">
    <property type="protein sequence ID" value="OQO03187.1"/>
    <property type="molecule type" value="Genomic_DNA"/>
</dbReference>
<name>A0A1V8SVH7_9PEZI</name>
<feature type="signal peptide" evidence="2">
    <location>
        <begin position="1"/>
        <end position="22"/>
    </location>
</feature>
<evidence type="ECO:0000313" key="3">
    <source>
        <dbReference type="EMBL" id="OQO03187.1"/>
    </source>
</evidence>
<feature type="region of interest" description="Disordered" evidence="1">
    <location>
        <begin position="178"/>
        <end position="214"/>
    </location>
</feature>
<sequence>MHPSTFLLRVLPCIGFLDRVAALDPANSPQIKRVPRPRPWIYKRTDRVEKINAYVKELSSALYAIHLAQNAEDIAQWCDPSRIPSFDAMGYDGDYVEAWVCAAAAGDELFPPQTLDQASSNLNIANEGLKQSRDDPGGPARAVYCSFLDIGTLVQAQLNAKDILNLICYPDIGNTTSSGTASGTASGTTTQTGPGTTSQTTSVTSSGNVTVSPTESMTLPPCWTAYATTGGYGCGSTFNTSWTTPTTPPTYGYGRHWK</sequence>
<accession>A0A1V8SVH7</accession>
<gene>
    <name evidence="3" type="ORF">B0A48_11442</name>
</gene>